<feature type="domain" description="Xaa-Pro dipeptidyl-peptidase C-terminal" evidence="1">
    <location>
        <begin position="49"/>
        <end position="121"/>
    </location>
</feature>
<dbReference type="Proteomes" id="UP000288429">
    <property type="component" value="Unassembled WGS sequence"/>
</dbReference>
<evidence type="ECO:0000259" key="1">
    <source>
        <dbReference type="Pfam" id="PF08530"/>
    </source>
</evidence>
<comment type="caution">
    <text evidence="2">The sequence shown here is derived from an EMBL/GenBank/DDBJ whole genome shotgun (WGS) entry which is preliminary data.</text>
</comment>
<proteinExistence type="predicted"/>
<name>A0A428TEK5_9HYPO</name>
<keyword evidence="3" id="KW-1185">Reference proteome</keyword>
<organism evidence="2 3">
    <name type="scientific">Fusarium ambrosium</name>
    <dbReference type="NCBI Taxonomy" id="131363"/>
    <lineage>
        <taxon>Eukaryota</taxon>
        <taxon>Fungi</taxon>
        <taxon>Dikarya</taxon>
        <taxon>Ascomycota</taxon>
        <taxon>Pezizomycotina</taxon>
        <taxon>Sordariomycetes</taxon>
        <taxon>Hypocreomycetidae</taxon>
        <taxon>Hypocreales</taxon>
        <taxon>Nectriaceae</taxon>
        <taxon>Fusarium</taxon>
        <taxon>Fusarium solani species complex</taxon>
    </lineage>
</organism>
<evidence type="ECO:0000313" key="2">
    <source>
        <dbReference type="EMBL" id="RSM00463.1"/>
    </source>
</evidence>
<dbReference type="InterPro" id="IPR013736">
    <property type="entry name" value="Xaa-Pro_dipept_C"/>
</dbReference>
<dbReference type="AlphaFoldDB" id="A0A428TEK5"/>
<dbReference type="GO" id="GO:0008239">
    <property type="term" value="F:dipeptidyl-peptidase activity"/>
    <property type="evidence" value="ECO:0007669"/>
    <property type="project" value="InterPro"/>
</dbReference>
<dbReference type="Pfam" id="PF08530">
    <property type="entry name" value="PepX_C"/>
    <property type="match status" value="1"/>
</dbReference>
<protein>
    <recommendedName>
        <fullName evidence="1">Xaa-Pro dipeptidyl-peptidase C-terminal domain-containing protein</fullName>
    </recommendedName>
</protein>
<evidence type="ECO:0000313" key="3">
    <source>
        <dbReference type="Proteomes" id="UP000288429"/>
    </source>
</evidence>
<reference evidence="2 3" key="1">
    <citation type="submission" date="2017-06" db="EMBL/GenBank/DDBJ databases">
        <title>Cmopartive genomic analysis of Ambrosia Fusariam Clade fungi.</title>
        <authorList>
            <person name="Stajich J.E."/>
            <person name="Carrillo J."/>
            <person name="Kijimoto T."/>
            <person name="Eskalen A."/>
            <person name="O'Donnell K."/>
            <person name="Kasson M."/>
        </authorList>
    </citation>
    <scope>NUCLEOTIDE SEQUENCE [LARGE SCALE GENOMIC DNA]</scope>
    <source>
        <strain evidence="2 3">NRRL 20438</strain>
    </source>
</reference>
<accession>A0A428TEK5</accession>
<dbReference type="Gene3D" id="2.60.120.260">
    <property type="entry name" value="Galactose-binding domain-like"/>
    <property type="match status" value="1"/>
</dbReference>
<gene>
    <name evidence="2" type="ORF">CDV31_011787</name>
</gene>
<dbReference type="EMBL" id="NIZV01000206">
    <property type="protein sequence ID" value="RSM00463.1"/>
    <property type="molecule type" value="Genomic_DNA"/>
</dbReference>
<sequence>MASPTNSHTGYGRRETDAEDITFYLNPNKRLSLVDSKELKMAFEYQRLRENIEFTLDHPFTDSFEIVGSPYLELEVITEAQDLDLFVYLRALTADKQPLVLVGNHGEPMDSFARGYFRLSH</sequence>